<sequence length="440" mass="46330">MARGRAGRHPAGCGRRRPRPPGPDRQPRAPASVVRMSGTSQTGAPRVAIAVIGLGGISQSVHLPLIRRNRDLVELTAVVDLSAARAAEFAREAGVGVQGFSSLDALLAARDAGDVRVDGAVLATSGSHAGDVGRLLDAGIRVLAEKPLAFSLGEIEELEASAARRGADLAAELRVGYMKEYDPATRAAADLLAGVELRAVTVEVLHPADGAQLAFARLAPPPTDIPGDVASELADRTAAIVERAIGAAPDPLPRLYTNVVLGSVIHDIALLRRLVGGIGTVERAQQWGGFPGSLSLGGRLAAYAEVPWSIDWHFIPDYPEYRETVTFHHATGTVSLRFAVPYVLNAPTVLTVAERVEPLGSRRSETEWMQEEAFEHELRSFAALVAGHPGVPGSASSAAEAADDLRVGQRMLRRLADSMGAPIAAESEAATDRESPPTHP</sequence>
<reference evidence="3 4" key="1">
    <citation type="submission" date="2019-09" db="EMBL/GenBank/DDBJ databases">
        <title>Genome sequencing of strain KACC 19306.</title>
        <authorList>
            <person name="Heo J."/>
            <person name="Kim S.-J."/>
            <person name="Kim J.-S."/>
            <person name="Hong S.-B."/>
            <person name="Kwon S.-W."/>
        </authorList>
    </citation>
    <scope>NUCLEOTIDE SEQUENCE [LARGE SCALE GENOMIC DNA]</scope>
    <source>
        <strain evidence="3 4">KACC 19306</strain>
    </source>
</reference>
<evidence type="ECO:0000313" key="4">
    <source>
        <dbReference type="Proteomes" id="UP000324678"/>
    </source>
</evidence>
<dbReference type="PANTHER" id="PTHR43377">
    <property type="entry name" value="BILIVERDIN REDUCTASE A"/>
    <property type="match status" value="1"/>
</dbReference>
<keyword evidence="4" id="KW-1185">Reference proteome</keyword>
<dbReference type="OrthoDB" id="3251785at2"/>
<dbReference type="KEGG" id="ail:FLP10_08195"/>
<dbReference type="InterPro" id="IPR000683">
    <property type="entry name" value="Gfo/Idh/MocA-like_OxRdtase_N"/>
</dbReference>
<protein>
    <submittedName>
        <fullName evidence="3">Gfo/Idh/MocA family oxidoreductase</fullName>
    </submittedName>
</protein>
<dbReference type="Pfam" id="PF01408">
    <property type="entry name" value="GFO_IDH_MocA"/>
    <property type="match status" value="1"/>
</dbReference>
<dbReference type="Gene3D" id="3.40.50.720">
    <property type="entry name" value="NAD(P)-binding Rossmann-like Domain"/>
    <property type="match status" value="1"/>
</dbReference>
<feature type="region of interest" description="Disordered" evidence="1">
    <location>
        <begin position="418"/>
        <end position="440"/>
    </location>
</feature>
<feature type="domain" description="Gfo/Idh/MocA-like oxidoreductase N-terminal" evidence="2">
    <location>
        <begin position="48"/>
        <end position="168"/>
    </location>
</feature>
<dbReference type="Proteomes" id="UP000324678">
    <property type="component" value="Chromosome"/>
</dbReference>
<dbReference type="InterPro" id="IPR051450">
    <property type="entry name" value="Gfo/Idh/MocA_Oxidoreductases"/>
</dbReference>
<feature type="compositionally biased region" description="Basic and acidic residues" evidence="1">
    <location>
        <begin position="430"/>
        <end position="440"/>
    </location>
</feature>
<dbReference type="EMBL" id="CP043505">
    <property type="protein sequence ID" value="QEO14403.1"/>
    <property type="molecule type" value="Genomic_DNA"/>
</dbReference>
<dbReference type="InterPro" id="IPR036291">
    <property type="entry name" value="NAD(P)-bd_dom_sf"/>
</dbReference>
<evidence type="ECO:0000313" key="3">
    <source>
        <dbReference type="EMBL" id="QEO14403.1"/>
    </source>
</evidence>
<gene>
    <name evidence="3" type="ORF">FLP10_08195</name>
</gene>
<dbReference type="PANTHER" id="PTHR43377:SF1">
    <property type="entry name" value="BILIVERDIN REDUCTASE A"/>
    <property type="match status" value="1"/>
</dbReference>
<dbReference type="GO" id="GO:0000166">
    <property type="term" value="F:nucleotide binding"/>
    <property type="evidence" value="ECO:0007669"/>
    <property type="project" value="InterPro"/>
</dbReference>
<name>A0A5C1YE87_9MICO</name>
<feature type="compositionally biased region" description="Basic residues" evidence="1">
    <location>
        <begin position="1"/>
        <end position="19"/>
    </location>
</feature>
<accession>A0A5C1YE87</accession>
<proteinExistence type="predicted"/>
<dbReference type="AlphaFoldDB" id="A0A5C1YE87"/>
<evidence type="ECO:0000256" key="1">
    <source>
        <dbReference type="SAM" id="MobiDB-lite"/>
    </source>
</evidence>
<dbReference type="SUPFAM" id="SSF51735">
    <property type="entry name" value="NAD(P)-binding Rossmann-fold domains"/>
    <property type="match status" value="1"/>
</dbReference>
<feature type="region of interest" description="Disordered" evidence="1">
    <location>
        <begin position="1"/>
        <end position="40"/>
    </location>
</feature>
<evidence type="ECO:0000259" key="2">
    <source>
        <dbReference type="Pfam" id="PF01408"/>
    </source>
</evidence>
<organism evidence="3 4">
    <name type="scientific">Agromyces intestinalis</name>
    <dbReference type="NCBI Taxonomy" id="2592652"/>
    <lineage>
        <taxon>Bacteria</taxon>
        <taxon>Bacillati</taxon>
        <taxon>Actinomycetota</taxon>
        <taxon>Actinomycetes</taxon>
        <taxon>Micrococcales</taxon>
        <taxon>Microbacteriaceae</taxon>
        <taxon>Agromyces</taxon>
    </lineage>
</organism>